<evidence type="ECO:0000256" key="2">
    <source>
        <dbReference type="SAM" id="SignalP"/>
    </source>
</evidence>
<accession>A0A182IV25</accession>
<dbReference type="EnsemblMetazoa" id="AATE006032-RA">
    <property type="protein sequence ID" value="AATE006032-PA.1"/>
    <property type="gene ID" value="AATE006032"/>
</dbReference>
<keyword evidence="2" id="KW-0732">Signal</keyword>
<reference evidence="3" key="1">
    <citation type="submission" date="2022-08" db="UniProtKB">
        <authorList>
            <consortium name="EnsemblMetazoa"/>
        </authorList>
    </citation>
    <scope>IDENTIFICATION</scope>
    <source>
        <strain evidence="3">EBRO</strain>
    </source>
</reference>
<evidence type="ECO:0000313" key="3">
    <source>
        <dbReference type="EnsemblMetazoa" id="AATE006032-PA.1"/>
    </source>
</evidence>
<feature type="region of interest" description="Disordered" evidence="1">
    <location>
        <begin position="23"/>
        <end position="83"/>
    </location>
</feature>
<evidence type="ECO:0000256" key="1">
    <source>
        <dbReference type="SAM" id="MobiDB-lite"/>
    </source>
</evidence>
<feature type="signal peptide" evidence="2">
    <location>
        <begin position="1"/>
        <end position="19"/>
    </location>
</feature>
<protein>
    <submittedName>
        <fullName evidence="3">Uncharacterized protein</fullName>
    </submittedName>
</protein>
<name>A0A182IV25_ANOAO</name>
<feature type="chain" id="PRO_5044231720" evidence="2">
    <location>
        <begin position="20"/>
        <end position="140"/>
    </location>
</feature>
<sequence>MKATLFFLVVVLCVVAISAQGPEQRGKGNGKGKEHSGGVAGSQQDPEVGVGKGKGKGQEKGNAAERAAAGKAHAQNAIDCSDDRPGVMPSHMNLCTMPYRSDIRTIGQNGNQLLRLCYGNHANNRSNICPLFLNNIQRNH</sequence>
<dbReference type="AlphaFoldDB" id="A0A182IV25"/>
<organism evidence="3">
    <name type="scientific">Anopheles atroparvus</name>
    <name type="common">European mosquito</name>
    <dbReference type="NCBI Taxonomy" id="41427"/>
    <lineage>
        <taxon>Eukaryota</taxon>
        <taxon>Metazoa</taxon>
        <taxon>Ecdysozoa</taxon>
        <taxon>Arthropoda</taxon>
        <taxon>Hexapoda</taxon>
        <taxon>Insecta</taxon>
        <taxon>Pterygota</taxon>
        <taxon>Neoptera</taxon>
        <taxon>Endopterygota</taxon>
        <taxon>Diptera</taxon>
        <taxon>Nematocera</taxon>
        <taxon>Culicoidea</taxon>
        <taxon>Culicidae</taxon>
        <taxon>Anophelinae</taxon>
        <taxon>Anopheles</taxon>
    </lineage>
</organism>
<proteinExistence type="predicted"/>
<dbReference type="EMBL" id="AXCP01008080">
    <property type="status" value="NOT_ANNOTATED_CDS"/>
    <property type="molecule type" value="Genomic_DNA"/>
</dbReference>
<feature type="compositionally biased region" description="Low complexity" evidence="1">
    <location>
        <begin position="64"/>
        <end position="74"/>
    </location>
</feature>
<dbReference type="VEuPathDB" id="VectorBase:AATE006032"/>